<reference evidence="3 4" key="1">
    <citation type="journal article" date="2019" name="Nat. Plants">
        <title>Genome sequencing of Musa balbisiana reveals subgenome evolution and function divergence in polyploid bananas.</title>
        <authorList>
            <person name="Yao X."/>
        </authorList>
    </citation>
    <scope>NUCLEOTIDE SEQUENCE [LARGE SCALE GENOMIC DNA]</scope>
    <source>
        <strain evidence="4">cv. DH-PKW</strain>
        <tissue evidence="3">Leaves</tissue>
    </source>
</reference>
<evidence type="ECO:0000256" key="2">
    <source>
        <dbReference type="SAM" id="SignalP"/>
    </source>
</evidence>
<protein>
    <recommendedName>
        <fullName evidence="5">Xylanase inhibitor N-terminal domain-containing protein</fullName>
    </recommendedName>
</protein>
<evidence type="ECO:0000313" key="3">
    <source>
        <dbReference type="EMBL" id="THU71072.1"/>
    </source>
</evidence>
<dbReference type="EMBL" id="PYDT01000002">
    <property type="protein sequence ID" value="THU71072.1"/>
    <property type="molecule type" value="Genomic_DNA"/>
</dbReference>
<dbReference type="PANTHER" id="PTHR33184:SF36">
    <property type="entry name" value="EXPANSIN-LIKE EG45 DOMAIN-CONTAINING PROTEIN"/>
    <property type="match status" value="1"/>
</dbReference>
<dbReference type="Proteomes" id="UP000317650">
    <property type="component" value="Chromosome 8"/>
</dbReference>
<comment type="caution">
    <text evidence="3">The sequence shown here is derived from an EMBL/GenBank/DDBJ whole genome shotgun (WGS) entry which is preliminary data.</text>
</comment>
<accession>A0A4S8K7X2</accession>
<dbReference type="STRING" id="52838.A0A4S8K7X2"/>
<evidence type="ECO:0000256" key="1">
    <source>
        <dbReference type="ARBA" id="ARBA00022729"/>
    </source>
</evidence>
<dbReference type="PANTHER" id="PTHR33184">
    <property type="entry name" value="PROTEIN TAPETUM DETERMINANT 1-LIKE-RELATED"/>
    <property type="match status" value="1"/>
</dbReference>
<feature type="signal peptide" evidence="2">
    <location>
        <begin position="1"/>
        <end position="21"/>
    </location>
</feature>
<keyword evidence="4" id="KW-1185">Reference proteome</keyword>
<feature type="chain" id="PRO_5020331146" description="Xylanase inhibitor N-terminal domain-containing protein" evidence="2">
    <location>
        <begin position="22"/>
        <end position="120"/>
    </location>
</feature>
<gene>
    <name evidence="3" type="ORF">C4D60_Mb08t31700</name>
</gene>
<dbReference type="InterPro" id="IPR040361">
    <property type="entry name" value="TPD1"/>
</dbReference>
<dbReference type="AlphaFoldDB" id="A0A4S8K7X2"/>
<proteinExistence type="predicted"/>
<organism evidence="3 4">
    <name type="scientific">Musa balbisiana</name>
    <name type="common">Banana</name>
    <dbReference type="NCBI Taxonomy" id="52838"/>
    <lineage>
        <taxon>Eukaryota</taxon>
        <taxon>Viridiplantae</taxon>
        <taxon>Streptophyta</taxon>
        <taxon>Embryophyta</taxon>
        <taxon>Tracheophyta</taxon>
        <taxon>Spermatophyta</taxon>
        <taxon>Magnoliopsida</taxon>
        <taxon>Liliopsida</taxon>
        <taxon>Zingiberales</taxon>
        <taxon>Musaceae</taxon>
        <taxon>Musa</taxon>
    </lineage>
</organism>
<keyword evidence="1 2" id="KW-0732">Signal</keyword>
<sequence>MVLKLAPLLAVVFLLTGHGSAARCRDNKPRVQQTQVGFGEPPRFVVVVQNSCPMCPAVDVHINCGGFPQSLADPKVVMVIGYDDCVVNGGLPLAPLQKLSFNYTHERFGMSPKSWFLQCE</sequence>
<dbReference type="Pfam" id="PF24068">
    <property type="entry name" value="TPD1_C"/>
    <property type="match status" value="1"/>
</dbReference>
<name>A0A4S8K7X2_MUSBA</name>
<dbReference type="GO" id="GO:0001709">
    <property type="term" value="P:cell fate determination"/>
    <property type="evidence" value="ECO:0007669"/>
    <property type="project" value="TreeGrafter"/>
</dbReference>
<evidence type="ECO:0000313" key="4">
    <source>
        <dbReference type="Proteomes" id="UP000317650"/>
    </source>
</evidence>
<evidence type="ECO:0008006" key="5">
    <source>
        <dbReference type="Google" id="ProtNLM"/>
    </source>
</evidence>